<evidence type="ECO:0000259" key="1">
    <source>
        <dbReference type="Pfam" id="PF12728"/>
    </source>
</evidence>
<name>A0A5C6YT65_9FLAO</name>
<reference evidence="2 3" key="1">
    <citation type="submission" date="2019-08" db="EMBL/GenBank/DDBJ databases">
        <title>Genome of Aequorivita lipolytica Y10-2 (type strain).</title>
        <authorList>
            <person name="Bowman J.P."/>
        </authorList>
    </citation>
    <scope>NUCLEOTIDE SEQUENCE [LARGE SCALE GENOMIC DNA]</scope>
    <source>
        <strain evidence="2 3">Y10-2</strain>
    </source>
</reference>
<dbReference type="InterPro" id="IPR009061">
    <property type="entry name" value="DNA-bd_dom_put_sf"/>
</dbReference>
<dbReference type="OrthoDB" id="1097811at2"/>
<dbReference type="SUPFAM" id="SSF46955">
    <property type="entry name" value="Putative DNA-binding domain"/>
    <property type="match status" value="1"/>
</dbReference>
<dbReference type="AlphaFoldDB" id="A0A5C6YT65"/>
<dbReference type="Proteomes" id="UP000321945">
    <property type="component" value="Unassembled WGS sequence"/>
</dbReference>
<organism evidence="2 3">
    <name type="scientific">Aequorivita lipolytica</name>
    <dbReference type="NCBI Taxonomy" id="153267"/>
    <lineage>
        <taxon>Bacteria</taxon>
        <taxon>Pseudomonadati</taxon>
        <taxon>Bacteroidota</taxon>
        <taxon>Flavobacteriia</taxon>
        <taxon>Flavobacteriales</taxon>
        <taxon>Flavobacteriaceae</taxon>
        <taxon>Aequorivita</taxon>
    </lineage>
</organism>
<dbReference type="InterPro" id="IPR041657">
    <property type="entry name" value="HTH_17"/>
</dbReference>
<keyword evidence="3" id="KW-1185">Reference proteome</keyword>
<comment type="caution">
    <text evidence="2">The sequence shown here is derived from an EMBL/GenBank/DDBJ whole genome shotgun (WGS) entry which is preliminary data.</text>
</comment>
<feature type="domain" description="Helix-turn-helix" evidence="1">
    <location>
        <begin position="43"/>
        <end position="91"/>
    </location>
</feature>
<evidence type="ECO:0000313" key="2">
    <source>
        <dbReference type="EMBL" id="TXD70586.1"/>
    </source>
</evidence>
<sequence>MKKDITQLHNITPEILEGSIRTIVDNAFKKYYQQKEAPKQIEWLTRKEAAAFLGVSLVTIHDWSYKRQILKPYKISNRIRFKKSDIEEVLLNSRR</sequence>
<proteinExistence type="predicted"/>
<evidence type="ECO:0000313" key="3">
    <source>
        <dbReference type="Proteomes" id="UP000321945"/>
    </source>
</evidence>
<protein>
    <submittedName>
        <fullName evidence="2">Helix-turn-helix domain-containing protein</fullName>
    </submittedName>
</protein>
<accession>A0A5C6YT65</accession>
<gene>
    <name evidence="2" type="ORF">ESV24_00395</name>
</gene>
<dbReference type="EMBL" id="VORU01000001">
    <property type="protein sequence ID" value="TXD70586.1"/>
    <property type="molecule type" value="Genomic_DNA"/>
</dbReference>
<dbReference type="Pfam" id="PF12728">
    <property type="entry name" value="HTH_17"/>
    <property type="match status" value="1"/>
</dbReference>
<dbReference type="RefSeq" id="WP_111813337.1">
    <property type="nucleotide sequence ID" value="NZ_CBCRZQ010000001.1"/>
</dbReference>